<dbReference type="GO" id="GO:0000155">
    <property type="term" value="F:phosphorelay sensor kinase activity"/>
    <property type="evidence" value="ECO:0007669"/>
    <property type="project" value="InterPro"/>
</dbReference>
<sequence length="974" mass="106698">MLARTLETSPDEDVDALAQWTLFLQEYANGNERVPPPPLRSTRRPSMSLKSEPPELPKFVPLYPPGEISPETAQTITDFYEYGFLPPPRADEETVRRQTIQEYNLFRPDQLQNFHRCSSLVNSFFHFAPVCTVSLFDNDVHVVVSKAGEFPVQMGVALPETPPAADVPVVETSTCAHVVLQKKGQTVQLNELGGDWRFTGNPWCEVDSNGVKGYVGVPITLEIDPSNPHDSERVTVGVVALMSNRPFLKLSDTQLKVLDDLSTLLSVQLRSTWESWQRLKETRLRNAVSLFLEKALVEPSQQTLMDAAKAEPPVQGSESPTRRGIDIATLTSGLFANAAKSLQELLEADFAVIIDLTCFHATELTPRRSRSHSWIVDGQDSEAKVRLSRGILGSSSSAVYNGQEERFNAAEAMAAIAGFLDRYVATARSVFSGSGSFSGLERLLARASSEPKGPGFQSTGAVPHLVLPFYSSHRPNMLIVVASAQPFFSFKPADVTFVSNVGVVLVARLAQNAIVEADAAKTAFVSQISHELRTPLHGLLGQLDLVRETVSSGELSVLPELLDSAEFCGAALRDIVNDILDFGKTAQQPLHEGADSAGRPRHVLVDLVQVTVETTRSCWLRRVQWQSVAAESTSPPPVGLVVEYEDRSTLKNWWISLDLSGFMRILNSLVTNSLKYTAEGLITVSLTSGSALEENEEGDEDRHIILRVEDTGRGIAPEFLSKLFDPFTQADSFSPGAGLGLHICKAVVERMHGDITVESRPDGGSIFTVVLPVEDIELHPAGTTQIMRQTLISAEPTQKLKLDPRQSKLHSVSPQITVSPPPQIPAASEKTEKPEDKTQHLKILVVDDNAISRKILIHMLKNSNVTTYEAEDGVCALEVFRKTHPHVVWTDISMPRMDGVTAAKEMRKIEQAEGLTPSHIVAITGLGLSDEYIRREALLGAAALDGWLIKGQTNLKSLKESLVAVRHKLSSPTS</sequence>
<dbReference type="PANTHER" id="PTHR43047:SF72">
    <property type="entry name" value="OSMOSENSING HISTIDINE PROTEIN KINASE SLN1"/>
    <property type="match status" value="1"/>
</dbReference>
<protein>
    <recommendedName>
        <fullName evidence="2">histidine kinase</fullName>
        <ecNumber evidence="2">2.7.13.3</ecNumber>
    </recommendedName>
</protein>
<feature type="region of interest" description="Disordered" evidence="7">
    <location>
        <begin position="797"/>
        <end position="837"/>
    </location>
</feature>
<dbReference type="EC" id="2.7.13.3" evidence="2"/>
<evidence type="ECO:0000256" key="2">
    <source>
        <dbReference type="ARBA" id="ARBA00012438"/>
    </source>
</evidence>
<dbReference type="InterPro" id="IPR005467">
    <property type="entry name" value="His_kinase_dom"/>
</dbReference>
<dbReference type="InterPro" id="IPR003594">
    <property type="entry name" value="HATPase_dom"/>
</dbReference>
<dbReference type="Gene3D" id="1.10.287.130">
    <property type="match status" value="1"/>
</dbReference>
<evidence type="ECO:0000256" key="4">
    <source>
        <dbReference type="ARBA" id="ARBA00022679"/>
    </source>
</evidence>
<dbReference type="PANTHER" id="PTHR43047">
    <property type="entry name" value="TWO-COMPONENT HISTIDINE PROTEIN KINASE"/>
    <property type="match status" value="1"/>
</dbReference>
<dbReference type="PRINTS" id="PR00344">
    <property type="entry name" value="BCTRLSENSOR"/>
</dbReference>
<keyword evidence="5" id="KW-0418">Kinase</keyword>
<dbReference type="Gene3D" id="3.30.565.10">
    <property type="entry name" value="Histidine kinase-like ATPase, C-terminal domain"/>
    <property type="match status" value="1"/>
</dbReference>
<dbReference type="SUPFAM" id="SSF55781">
    <property type="entry name" value="GAF domain-like"/>
    <property type="match status" value="1"/>
</dbReference>
<feature type="domain" description="Histidine kinase" evidence="8">
    <location>
        <begin position="527"/>
        <end position="775"/>
    </location>
</feature>
<evidence type="ECO:0000256" key="3">
    <source>
        <dbReference type="ARBA" id="ARBA00022553"/>
    </source>
</evidence>
<keyword evidence="4" id="KW-0808">Transferase</keyword>
<evidence type="ECO:0000259" key="8">
    <source>
        <dbReference type="PROSITE" id="PS50109"/>
    </source>
</evidence>
<dbReference type="InterPro" id="IPR036890">
    <property type="entry name" value="HATPase_C_sf"/>
</dbReference>
<evidence type="ECO:0000256" key="5">
    <source>
        <dbReference type="ARBA" id="ARBA00022777"/>
    </source>
</evidence>
<evidence type="ECO:0000256" key="7">
    <source>
        <dbReference type="SAM" id="MobiDB-lite"/>
    </source>
</evidence>
<dbReference type="Pfam" id="PF00512">
    <property type="entry name" value="HisKA"/>
    <property type="match status" value="1"/>
</dbReference>
<evidence type="ECO:0000259" key="9">
    <source>
        <dbReference type="PROSITE" id="PS50110"/>
    </source>
</evidence>
<dbReference type="SUPFAM" id="SSF47384">
    <property type="entry name" value="Homodimeric domain of signal transducing histidine kinase"/>
    <property type="match status" value="1"/>
</dbReference>
<gene>
    <name evidence="10" type="ORF">GGX14DRAFT_480074</name>
</gene>
<feature type="domain" description="Response regulatory" evidence="9">
    <location>
        <begin position="842"/>
        <end position="965"/>
    </location>
</feature>
<dbReference type="PROSITE" id="PS50109">
    <property type="entry name" value="HIS_KIN"/>
    <property type="match status" value="1"/>
</dbReference>
<dbReference type="InterPro" id="IPR001789">
    <property type="entry name" value="Sig_transdc_resp-reg_receiver"/>
</dbReference>
<evidence type="ECO:0000313" key="10">
    <source>
        <dbReference type="EMBL" id="KAJ7192410.1"/>
    </source>
</evidence>
<dbReference type="InterPro" id="IPR011006">
    <property type="entry name" value="CheY-like_superfamily"/>
</dbReference>
<comment type="caution">
    <text evidence="10">The sequence shown here is derived from an EMBL/GenBank/DDBJ whole genome shotgun (WGS) entry which is preliminary data.</text>
</comment>
<dbReference type="Proteomes" id="UP001219525">
    <property type="component" value="Unassembled WGS sequence"/>
</dbReference>
<dbReference type="GO" id="GO:0009927">
    <property type="term" value="F:histidine phosphotransfer kinase activity"/>
    <property type="evidence" value="ECO:0007669"/>
    <property type="project" value="TreeGrafter"/>
</dbReference>
<dbReference type="SMART" id="SM00448">
    <property type="entry name" value="REC"/>
    <property type="match status" value="1"/>
</dbReference>
<proteinExistence type="predicted"/>
<dbReference type="InterPro" id="IPR036097">
    <property type="entry name" value="HisK_dim/P_sf"/>
</dbReference>
<dbReference type="SUPFAM" id="SSF52172">
    <property type="entry name" value="CheY-like"/>
    <property type="match status" value="1"/>
</dbReference>
<dbReference type="Gene3D" id="3.40.50.2300">
    <property type="match status" value="1"/>
</dbReference>
<dbReference type="PROSITE" id="PS50110">
    <property type="entry name" value="RESPONSE_REGULATORY"/>
    <property type="match status" value="1"/>
</dbReference>
<dbReference type="SMART" id="SM00388">
    <property type="entry name" value="HisKA"/>
    <property type="match status" value="1"/>
</dbReference>
<evidence type="ECO:0000313" key="11">
    <source>
        <dbReference type="Proteomes" id="UP001219525"/>
    </source>
</evidence>
<dbReference type="SMART" id="SM00387">
    <property type="entry name" value="HATPase_c"/>
    <property type="match status" value="1"/>
</dbReference>
<keyword evidence="11" id="KW-1185">Reference proteome</keyword>
<reference evidence="10" key="1">
    <citation type="submission" date="2023-03" db="EMBL/GenBank/DDBJ databases">
        <title>Massive genome expansion in bonnet fungi (Mycena s.s.) driven by repeated elements and novel gene families across ecological guilds.</title>
        <authorList>
            <consortium name="Lawrence Berkeley National Laboratory"/>
            <person name="Harder C.B."/>
            <person name="Miyauchi S."/>
            <person name="Viragh M."/>
            <person name="Kuo A."/>
            <person name="Thoen E."/>
            <person name="Andreopoulos B."/>
            <person name="Lu D."/>
            <person name="Skrede I."/>
            <person name="Drula E."/>
            <person name="Henrissat B."/>
            <person name="Morin E."/>
            <person name="Kohler A."/>
            <person name="Barry K."/>
            <person name="LaButti K."/>
            <person name="Morin E."/>
            <person name="Salamov A."/>
            <person name="Lipzen A."/>
            <person name="Mereny Z."/>
            <person name="Hegedus B."/>
            <person name="Baldrian P."/>
            <person name="Stursova M."/>
            <person name="Weitz H."/>
            <person name="Taylor A."/>
            <person name="Grigoriev I.V."/>
            <person name="Nagy L.G."/>
            <person name="Martin F."/>
            <person name="Kauserud H."/>
        </authorList>
    </citation>
    <scope>NUCLEOTIDE SEQUENCE</scope>
    <source>
        <strain evidence="10">9144</strain>
    </source>
</reference>
<dbReference type="CDD" id="cd17546">
    <property type="entry name" value="REC_hyHK_CKI1_RcsC-like"/>
    <property type="match status" value="1"/>
</dbReference>
<dbReference type="SUPFAM" id="SSF55874">
    <property type="entry name" value="ATPase domain of HSP90 chaperone/DNA topoisomerase II/histidine kinase"/>
    <property type="match status" value="1"/>
</dbReference>
<evidence type="ECO:0000256" key="1">
    <source>
        <dbReference type="ARBA" id="ARBA00000085"/>
    </source>
</evidence>
<dbReference type="InterPro" id="IPR004358">
    <property type="entry name" value="Sig_transdc_His_kin-like_C"/>
</dbReference>
<dbReference type="CDD" id="cd00082">
    <property type="entry name" value="HisKA"/>
    <property type="match status" value="1"/>
</dbReference>
<organism evidence="10 11">
    <name type="scientific">Mycena pura</name>
    <dbReference type="NCBI Taxonomy" id="153505"/>
    <lineage>
        <taxon>Eukaryota</taxon>
        <taxon>Fungi</taxon>
        <taxon>Dikarya</taxon>
        <taxon>Basidiomycota</taxon>
        <taxon>Agaricomycotina</taxon>
        <taxon>Agaricomycetes</taxon>
        <taxon>Agaricomycetidae</taxon>
        <taxon>Agaricales</taxon>
        <taxon>Marasmiineae</taxon>
        <taxon>Mycenaceae</taxon>
        <taxon>Mycena</taxon>
    </lineage>
</organism>
<dbReference type="InterPro" id="IPR003661">
    <property type="entry name" value="HisK_dim/P_dom"/>
</dbReference>
<feature type="compositionally biased region" description="Polar residues" evidence="7">
    <location>
        <begin position="809"/>
        <end position="818"/>
    </location>
</feature>
<dbReference type="GO" id="GO:0005886">
    <property type="term" value="C:plasma membrane"/>
    <property type="evidence" value="ECO:0007669"/>
    <property type="project" value="TreeGrafter"/>
</dbReference>
<feature type="region of interest" description="Disordered" evidence="7">
    <location>
        <begin position="31"/>
        <end position="56"/>
    </location>
</feature>
<dbReference type="AlphaFoldDB" id="A0AAD6Y1M0"/>
<accession>A0AAD6Y1M0</accession>
<keyword evidence="3 6" id="KW-0597">Phosphoprotein</keyword>
<dbReference type="Pfam" id="PF00072">
    <property type="entry name" value="Response_reg"/>
    <property type="match status" value="1"/>
</dbReference>
<name>A0AAD6Y1M0_9AGAR</name>
<comment type="catalytic activity">
    <reaction evidence="1">
        <text>ATP + protein L-histidine = ADP + protein N-phospho-L-histidine.</text>
        <dbReference type="EC" id="2.7.13.3"/>
    </reaction>
</comment>
<dbReference type="Pfam" id="PF02518">
    <property type="entry name" value="HATPase_c"/>
    <property type="match status" value="1"/>
</dbReference>
<evidence type="ECO:0000256" key="6">
    <source>
        <dbReference type="PROSITE-ProRule" id="PRU00169"/>
    </source>
</evidence>
<feature type="modified residue" description="4-aspartylphosphate" evidence="6">
    <location>
        <position position="891"/>
    </location>
</feature>
<dbReference type="EMBL" id="JARJCW010000120">
    <property type="protein sequence ID" value="KAJ7192410.1"/>
    <property type="molecule type" value="Genomic_DNA"/>
</dbReference>